<evidence type="ECO:0000313" key="6">
    <source>
        <dbReference type="EMBL" id="KAK8938156.1"/>
    </source>
</evidence>
<feature type="compositionally biased region" description="Low complexity" evidence="4">
    <location>
        <begin position="377"/>
        <end position="391"/>
    </location>
</feature>
<dbReference type="InterPro" id="IPR045261">
    <property type="entry name" value="MORC_ATPase"/>
</dbReference>
<evidence type="ECO:0000259" key="5">
    <source>
        <dbReference type="Pfam" id="PF17942"/>
    </source>
</evidence>
<dbReference type="PANTHER" id="PTHR23336:SF80">
    <property type="entry name" value="PROTEIN MICRORCHIDIA 7-LIKE"/>
    <property type="match status" value="1"/>
</dbReference>
<name>A0ABR2LDM7_9ASPA</name>
<dbReference type="EMBL" id="JBBWWR010000021">
    <property type="protein sequence ID" value="KAK8938156.1"/>
    <property type="molecule type" value="Genomic_DNA"/>
</dbReference>
<dbReference type="InterPro" id="IPR041006">
    <property type="entry name" value="Morc_S5"/>
</dbReference>
<evidence type="ECO:0000313" key="7">
    <source>
        <dbReference type="Proteomes" id="UP001412067"/>
    </source>
</evidence>
<dbReference type="Proteomes" id="UP001412067">
    <property type="component" value="Unassembled WGS sequence"/>
</dbReference>
<feature type="coiled-coil region" evidence="3">
    <location>
        <begin position="548"/>
        <end position="611"/>
    </location>
</feature>
<keyword evidence="3" id="KW-0175">Coiled coil</keyword>
<dbReference type="Pfam" id="PF13589">
    <property type="entry name" value="HATPase_c_3"/>
    <property type="match status" value="1"/>
</dbReference>
<accession>A0ABR2LDM7</accession>
<keyword evidence="1" id="KW-0227">DNA damage</keyword>
<gene>
    <name evidence="6" type="ORF">KSP40_PGU010589</name>
</gene>
<evidence type="ECO:0000256" key="3">
    <source>
        <dbReference type="SAM" id="Coils"/>
    </source>
</evidence>
<feature type="domain" description="Morc S5" evidence="5">
    <location>
        <begin position="185"/>
        <end position="329"/>
    </location>
</feature>
<organism evidence="6 7">
    <name type="scientific">Platanthera guangdongensis</name>
    <dbReference type="NCBI Taxonomy" id="2320717"/>
    <lineage>
        <taxon>Eukaryota</taxon>
        <taxon>Viridiplantae</taxon>
        <taxon>Streptophyta</taxon>
        <taxon>Embryophyta</taxon>
        <taxon>Tracheophyta</taxon>
        <taxon>Spermatophyta</taxon>
        <taxon>Magnoliopsida</taxon>
        <taxon>Liliopsida</taxon>
        <taxon>Asparagales</taxon>
        <taxon>Orchidaceae</taxon>
        <taxon>Orchidoideae</taxon>
        <taxon>Orchideae</taxon>
        <taxon>Orchidinae</taxon>
        <taxon>Platanthera</taxon>
    </lineage>
</organism>
<keyword evidence="7" id="KW-1185">Reference proteome</keyword>
<proteinExistence type="predicted"/>
<keyword evidence="2" id="KW-0234">DNA repair</keyword>
<evidence type="ECO:0000256" key="2">
    <source>
        <dbReference type="ARBA" id="ARBA00023204"/>
    </source>
</evidence>
<evidence type="ECO:0000256" key="1">
    <source>
        <dbReference type="ARBA" id="ARBA00022763"/>
    </source>
</evidence>
<feature type="region of interest" description="Disordered" evidence="4">
    <location>
        <begin position="367"/>
        <end position="393"/>
    </location>
</feature>
<comment type="caution">
    <text evidence="6">The sequence shown here is derived from an EMBL/GenBank/DDBJ whole genome shotgun (WGS) entry which is preliminary data.</text>
</comment>
<dbReference type="PANTHER" id="PTHR23336">
    <property type="entry name" value="ZINC FINGER CW-TYPE COILED-COIL DOMAIN PROTEIN 3"/>
    <property type="match status" value="1"/>
</dbReference>
<sequence length="645" mass="73006">MDPDKMRQCMSLGYSTKSKIANCIGQYGNGFKTSTMRLGADVIVFSRSHDKGKSPTKSIGMLSYTFLKNTGKEDIVVPMLNYEMAGNHWEKQTSSATDWNKNVDIIVHWSPYSCEAELLQLFDLMPNHGTLIVIYNLWEDDLGRLELDFETNLHDIQISGVNRDEKKIQMANEFPNSKHFLTYRHSLRSYASILYLRLPNAFRMILRGKEIEHHNIVNDMMLKQEVTYRPHPGTDVFPKDPNLVAVVMIGFVKDAKHHIDVQGFNVYHKNRLIKPFWRVWNAAGSDGRGVIGVLEANFVEPAHDKQGFERTTVLSRLEMRLIQMQKTYWSKNCHKVGYAPRSNIKYIESKDDDTSPEVGHLQLSQHPKRGAFANKASKGSSVSKKGKSVSSTELTKVGTRAFSKQNVTKGYEKHRNSKGSHLRPHELLYERDETDSGSDSKNKNHCFNGNNSVSSVPNTFPTKKFSNKASSSSELLTVSPCSLKSTVGGTIGIATRSQAKASLKVLEESAPSPEVAPAMLKEGFPAPEATSVLLKKGDLIPEVYQLMIKQLEDENKALKQCVKSTQESMLLELELERREKKSLVDQLEEKEKKLNEANKEQEALIDIFSEERNRRDEEEGTLRKRLKEAQDEIHDLLGKLATSTR</sequence>
<reference evidence="6 7" key="1">
    <citation type="journal article" date="2022" name="Nat. Plants">
        <title>Genomes of leafy and leafless Platanthera orchids illuminate the evolution of mycoheterotrophy.</title>
        <authorList>
            <person name="Li M.H."/>
            <person name="Liu K.W."/>
            <person name="Li Z."/>
            <person name="Lu H.C."/>
            <person name="Ye Q.L."/>
            <person name="Zhang D."/>
            <person name="Wang J.Y."/>
            <person name="Li Y.F."/>
            <person name="Zhong Z.M."/>
            <person name="Liu X."/>
            <person name="Yu X."/>
            <person name="Liu D.K."/>
            <person name="Tu X.D."/>
            <person name="Liu B."/>
            <person name="Hao Y."/>
            <person name="Liao X.Y."/>
            <person name="Jiang Y.T."/>
            <person name="Sun W.H."/>
            <person name="Chen J."/>
            <person name="Chen Y.Q."/>
            <person name="Ai Y."/>
            <person name="Zhai J.W."/>
            <person name="Wu S.S."/>
            <person name="Zhou Z."/>
            <person name="Hsiao Y.Y."/>
            <person name="Wu W.L."/>
            <person name="Chen Y.Y."/>
            <person name="Lin Y.F."/>
            <person name="Hsu J.L."/>
            <person name="Li C.Y."/>
            <person name="Wang Z.W."/>
            <person name="Zhao X."/>
            <person name="Zhong W.Y."/>
            <person name="Ma X.K."/>
            <person name="Ma L."/>
            <person name="Huang J."/>
            <person name="Chen G.Z."/>
            <person name="Huang M.Z."/>
            <person name="Huang L."/>
            <person name="Peng D.H."/>
            <person name="Luo Y.B."/>
            <person name="Zou S.Q."/>
            <person name="Chen S.P."/>
            <person name="Lan S."/>
            <person name="Tsai W.C."/>
            <person name="Van de Peer Y."/>
            <person name="Liu Z.J."/>
        </authorList>
    </citation>
    <scope>NUCLEOTIDE SEQUENCE [LARGE SCALE GENOMIC DNA]</scope>
    <source>
        <strain evidence="6">Lor288</strain>
    </source>
</reference>
<protein>
    <recommendedName>
        <fullName evidence="5">Morc S5 domain-containing protein</fullName>
    </recommendedName>
</protein>
<dbReference type="Pfam" id="PF17942">
    <property type="entry name" value="Morc6_S5"/>
    <property type="match status" value="1"/>
</dbReference>
<evidence type="ECO:0000256" key="4">
    <source>
        <dbReference type="SAM" id="MobiDB-lite"/>
    </source>
</evidence>
<feature type="region of interest" description="Disordered" evidence="4">
    <location>
        <begin position="406"/>
        <end position="453"/>
    </location>
</feature>